<organism evidence="10 11">
    <name type="scientific">Ceraceosorus guamensis</name>
    <dbReference type="NCBI Taxonomy" id="1522189"/>
    <lineage>
        <taxon>Eukaryota</taxon>
        <taxon>Fungi</taxon>
        <taxon>Dikarya</taxon>
        <taxon>Basidiomycota</taxon>
        <taxon>Ustilaginomycotina</taxon>
        <taxon>Exobasidiomycetes</taxon>
        <taxon>Ceraceosorales</taxon>
        <taxon>Ceraceosoraceae</taxon>
        <taxon>Ceraceosorus</taxon>
    </lineage>
</organism>
<dbReference type="Pfam" id="PF04082">
    <property type="entry name" value="Fungal_trans"/>
    <property type="match status" value="1"/>
</dbReference>
<dbReference type="GeneID" id="37034874"/>
<evidence type="ECO:0000259" key="9">
    <source>
        <dbReference type="PROSITE" id="PS50048"/>
    </source>
</evidence>
<dbReference type="SMART" id="SM00066">
    <property type="entry name" value="GAL4"/>
    <property type="match status" value="1"/>
</dbReference>
<feature type="compositionally biased region" description="Low complexity" evidence="8">
    <location>
        <begin position="57"/>
        <end position="67"/>
    </location>
</feature>
<dbReference type="Gene3D" id="4.10.240.10">
    <property type="entry name" value="Zn(2)-C6 fungal-type DNA-binding domain"/>
    <property type="match status" value="1"/>
</dbReference>
<evidence type="ECO:0000256" key="1">
    <source>
        <dbReference type="ARBA" id="ARBA00004123"/>
    </source>
</evidence>
<keyword evidence="2" id="KW-0479">Metal-binding</keyword>
<dbReference type="GO" id="GO:0005634">
    <property type="term" value="C:nucleus"/>
    <property type="evidence" value="ECO:0007669"/>
    <property type="project" value="UniProtKB-SubCell"/>
</dbReference>
<dbReference type="InterPro" id="IPR007219">
    <property type="entry name" value="XnlR_reg_dom"/>
</dbReference>
<dbReference type="SMART" id="SM00906">
    <property type="entry name" value="Fungal_trans"/>
    <property type="match status" value="1"/>
</dbReference>
<keyword evidence="4" id="KW-0805">Transcription regulation</keyword>
<dbReference type="PANTHER" id="PTHR31313:SF78">
    <property type="entry name" value="TRANSCRIPTION FACTOR DOMAIN-CONTAINING PROTEIN"/>
    <property type="match status" value="1"/>
</dbReference>
<dbReference type="PROSITE" id="PS00463">
    <property type="entry name" value="ZN2_CY6_FUNGAL_1"/>
    <property type="match status" value="1"/>
</dbReference>
<dbReference type="Proteomes" id="UP000245783">
    <property type="component" value="Unassembled WGS sequence"/>
</dbReference>
<feature type="region of interest" description="Disordered" evidence="8">
    <location>
        <begin position="239"/>
        <end position="279"/>
    </location>
</feature>
<dbReference type="RefSeq" id="XP_025372352.1">
    <property type="nucleotide sequence ID" value="XM_025513004.1"/>
</dbReference>
<dbReference type="Pfam" id="PF00172">
    <property type="entry name" value="Zn_clus"/>
    <property type="match status" value="1"/>
</dbReference>
<feature type="region of interest" description="Disordered" evidence="8">
    <location>
        <begin position="342"/>
        <end position="394"/>
    </location>
</feature>
<dbReference type="GO" id="GO:0008270">
    <property type="term" value="F:zinc ion binding"/>
    <property type="evidence" value="ECO:0007669"/>
    <property type="project" value="InterPro"/>
</dbReference>
<evidence type="ECO:0000256" key="3">
    <source>
        <dbReference type="ARBA" id="ARBA00022833"/>
    </source>
</evidence>
<keyword evidence="3" id="KW-0862">Zinc</keyword>
<dbReference type="InterPro" id="IPR051615">
    <property type="entry name" value="Transcr_Regulatory_Elem"/>
</dbReference>
<feature type="compositionally biased region" description="Polar residues" evidence="8">
    <location>
        <begin position="366"/>
        <end position="381"/>
    </location>
</feature>
<comment type="subcellular location">
    <subcellularLocation>
        <location evidence="1">Nucleus</location>
    </subcellularLocation>
</comment>
<sequence>MQHHEPYPPRDMYAPGPSSAGMTYSMPRASHVPVAHTDERSHATAMWDDSSSGSKRSAATPLAAASPTSPPKMTTACTRCSNLKVKCDGQQPCAKCITAEKSDDCEYRAAKKRGPPKGCPARGGIKKRSFLEGVTQQDEPSAPPRKTRGSSENTRKRGMKLAGSEGDQIDDEAYKAARGLRDLHGQTSPSSSTTYSTAHSTHSAGPAYASVLAASEADAGHGLLALGVAAAQAAESNNQRSGGFGQLQPGFPEQWPAIGAKHGSPPFAQPDLNPQRRTEAAEHMGLGRPGLEAWQTTSAQRASSPITSSAPRMIADPTAASAVTRGDGSVFPDLRPFASRQSSYGFSHARTPSAGSHQPAFLPGATQGQGAPTNGWHVSNPQPGPPPATSQYSNEQAVPGALPFASEAAKLSGDHYLATLDDRVEDSLCQYFLAFHHSLWPMFYAPTITSLKELRKREPNLWKAVIGGAAATADVESGPPRSGKPPVGFTELSETLISDAKASILANELGSRPRIATCQALILITLCELGHGRMSSAWNLGGLACRVALDLRLHLEDDRPLLASTEALSESRPSSWLKAVVPQERRRTFWACYALDKMLCAVLEKPVMLRAADSSQPLPSASERDETDVWLSSESAKYAETFARNGLQGVRTHSLSNFVAWVETLQALETVMQEVYSLRARSDRCAPACSSNASEASSGADASAALKRNKQVLISWTHNLPRHLLWASPTARAIGGMDATQVPGFNPPPVVTPHLLTVRGWFCTTVLLLHRPWIMSDSGISSDVKGGDPVGTGTWGGRQATRACAKQVCLVAATELLELFACYERWFRSRKVPSSWPYLLFSAATVFAPLAGFGRKAVKDRSSQDGLDVASEKYEACMAMLERLSQVWESARHLASVLKSIRRSSALDKAVEDPGLNEQLQAVVDKTAGAVAAHPGHGAGVVPMTLGAYMSRQAQRNTQDGGSPKEEDPSGDGDVSSAIRPWTSHGGPVSMTQNGQMNNQHSAYKEEDSANMFAGPDGVDASAEAGHHGDQPLIGSAMESMDNIAGASQLSSDMVNTGVNLSSGIWNMMPLGMPVAGTDHVWDTFLDTLAR</sequence>
<dbReference type="AlphaFoldDB" id="A0A316W609"/>
<feature type="region of interest" description="Disordered" evidence="8">
    <location>
        <begin position="109"/>
        <end position="169"/>
    </location>
</feature>
<dbReference type="CDD" id="cd12148">
    <property type="entry name" value="fungal_TF_MHR"/>
    <property type="match status" value="1"/>
</dbReference>
<evidence type="ECO:0000256" key="4">
    <source>
        <dbReference type="ARBA" id="ARBA00023015"/>
    </source>
</evidence>
<dbReference type="GO" id="GO:0006351">
    <property type="term" value="P:DNA-templated transcription"/>
    <property type="evidence" value="ECO:0007669"/>
    <property type="project" value="InterPro"/>
</dbReference>
<feature type="domain" description="Zn(2)-C6 fungal-type" evidence="9">
    <location>
        <begin position="76"/>
        <end position="107"/>
    </location>
</feature>
<feature type="region of interest" description="Disordered" evidence="8">
    <location>
        <begin position="954"/>
        <end position="996"/>
    </location>
</feature>
<accession>A0A316W609</accession>
<dbReference type="GO" id="GO:0000981">
    <property type="term" value="F:DNA-binding transcription factor activity, RNA polymerase II-specific"/>
    <property type="evidence" value="ECO:0007669"/>
    <property type="project" value="InterPro"/>
</dbReference>
<evidence type="ECO:0000313" key="11">
    <source>
        <dbReference type="Proteomes" id="UP000245783"/>
    </source>
</evidence>
<evidence type="ECO:0000313" key="10">
    <source>
        <dbReference type="EMBL" id="PWN45192.1"/>
    </source>
</evidence>
<reference evidence="10 11" key="1">
    <citation type="journal article" date="2018" name="Mol. Biol. Evol.">
        <title>Broad Genomic Sampling Reveals a Smut Pathogenic Ancestry of the Fungal Clade Ustilaginomycotina.</title>
        <authorList>
            <person name="Kijpornyongpan T."/>
            <person name="Mondo S.J."/>
            <person name="Barry K."/>
            <person name="Sandor L."/>
            <person name="Lee J."/>
            <person name="Lipzen A."/>
            <person name="Pangilinan J."/>
            <person name="LaButti K."/>
            <person name="Hainaut M."/>
            <person name="Henrissat B."/>
            <person name="Grigoriev I.V."/>
            <person name="Spatafora J.W."/>
            <person name="Aime M.C."/>
        </authorList>
    </citation>
    <scope>NUCLEOTIDE SEQUENCE [LARGE SCALE GENOMIC DNA]</scope>
    <source>
        <strain evidence="10 11">MCA 4658</strain>
    </source>
</reference>
<evidence type="ECO:0000256" key="8">
    <source>
        <dbReference type="SAM" id="MobiDB-lite"/>
    </source>
</evidence>
<dbReference type="InterPro" id="IPR036864">
    <property type="entry name" value="Zn2-C6_fun-type_DNA-bd_sf"/>
</dbReference>
<gene>
    <name evidence="10" type="ORF">IE81DRAFT_320364</name>
</gene>
<dbReference type="PROSITE" id="PS50048">
    <property type="entry name" value="ZN2_CY6_FUNGAL_2"/>
    <property type="match status" value="1"/>
</dbReference>
<keyword evidence="6" id="KW-0804">Transcription</keyword>
<dbReference type="GO" id="GO:0003677">
    <property type="term" value="F:DNA binding"/>
    <property type="evidence" value="ECO:0007669"/>
    <property type="project" value="UniProtKB-KW"/>
</dbReference>
<protein>
    <recommendedName>
        <fullName evidence="9">Zn(2)-C6 fungal-type domain-containing protein</fullName>
    </recommendedName>
</protein>
<keyword evidence="7" id="KW-0539">Nucleus</keyword>
<feature type="compositionally biased region" description="Low complexity" evidence="8">
    <location>
        <begin position="187"/>
        <end position="202"/>
    </location>
</feature>
<dbReference type="PANTHER" id="PTHR31313">
    <property type="entry name" value="TY1 ENHANCER ACTIVATOR"/>
    <property type="match status" value="1"/>
</dbReference>
<evidence type="ECO:0000256" key="2">
    <source>
        <dbReference type="ARBA" id="ARBA00022723"/>
    </source>
</evidence>
<feature type="region of interest" description="Disordered" evidence="8">
    <location>
        <begin position="183"/>
        <end position="202"/>
    </location>
</feature>
<evidence type="ECO:0000256" key="7">
    <source>
        <dbReference type="ARBA" id="ARBA00023242"/>
    </source>
</evidence>
<dbReference type="STRING" id="1522189.A0A316W609"/>
<proteinExistence type="predicted"/>
<keyword evidence="11" id="KW-1185">Reference proteome</keyword>
<evidence type="ECO:0000256" key="5">
    <source>
        <dbReference type="ARBA" id="ARBA00023125"/>
    </source>
</evidence>
<dbReference type="SUPFAM" id="SSF57701">
    <property type="entry name" value="Zn2/Cys6 DNA-binding domain"/>
    <property type="match status" value="1"/>
</dbReference>
<dbReference type="OrthoDB" id="2428527at2759"/>
<dbReference type="InterPro" id="IPR001138">
    <property type="entry name" value="Zn2Cys6_DnaBD"/>
</dbReference>
<feature type="region of interest" description="Disordered" evidence="8">
    <location>
        <begin position="1"/>
        <end position="75"/>
    </location>
</feature>
<dbReference type="CDD" id="cd00067">
    <property type="entry name" value="GAL4"/>
    <property type="match status" value="1"/>
</dbReference>
<name>A0A316W609_9BASI</name>
<dbReference type="InParanoid" id="A0A316W609"/>
<keyword evidence="5" id="KW-0238">DNA-binding</keyword>
<evidence type="ECO:0000256" key="6">
    <source>
        <dbReference type="ARBA" id="ARBA00023163"/>
    </source>
</evidence>
<dbReference type="EMBL" id="KZ819356">
    <property type="protein sequence ID" value="PWN45192.1"/>
    <property type="molecule type" value="Genomic_DNA"/>
</dbReference>